<dbReference type="GO" id="GO:0010008">
    <property type="term" value="C:endosome membrane"/>
    <property type="evidence" value="ECO:0007669"/>
    <property type="project" value="UniProtKB-SubCell"/>
</dbReference>
<evidence type="ECO:0000256" key="7">
    <source>
        <dbReference type="ARBA" id="ARBA00023209"/>
    </source>
</evidence>
<feature type="region of interest" description="Disordered" evidence="12">
    <location>
        <begin position="402"/>
        <end position="601"/>
    </location>
</feature>
<dbReference type="Pfam" id="PF02666">
    <property type="entry name" value="PS_Dcarbxylase"/>
    <property type="match status" value="1"/>
</dbReference>
<evidence type="ECO:0000256" key="9">
    <source>
        <dbReference type="ARBA" id="ARBA00023264"/>
    </source>
</evidence>
<feature type="domain" description="C2" evidence="13">
    <location>
        <begin position="883"/>
        <end position="1010"/>
    </location>
</feature>
<dbReference type="CDD" id="cd00030">
    <property type="entry name" value="C2"/>
    <property type="match status" value="1"/>
</dbReference>
<feature type="compositionally biased region" description="Acidic residues" evidence="12">
    <location>
        <begin position="439"/>
        <end position="472"/>
    </location>
</feature>
<dbReference type="EC" id="4.1.1.65" evidence="11"/>
<dbReference type="OrthoDB" id="67700at2759"/>
<evidence type="ECO:0000256" key="1">
    <source>
        <dbReference type="ARBA" id="ARBA00005189"/>
    </source>
</evidence>
<feature type="domain" description="EF-hand" evidence="14">
    <location>
        <begin position="1073"/>
        <end position="1108"/>
    </location>
</feature>
<feature type="region of interest" description="Disordered" evidence="12">
    <location>
        <begin position="613"/>
        <end position="710"/>
    </location>
</feature>
<keyword evidence="3 11" id="KW-0210">Decarboxylase</keyword>
<feature type="active site" description="Schiff-base intermediate with substrate; via pyruvic acid; for decarboxylase activity" evidence="11">
    <location>
        <position position="1707"/>
    </location>
</feature>
<keyword evidence="11" id="KW-0333">Golgi apparatus</keyword>
<feature type="region of interest" description="Disordered" evidence="12">
    <location>
        <begin position="302"/>
        <end position="345"/>
    </location>
</feature>
<feature type="compositionally biased region" description="Acidic residues" evidence="12">
    <location>
        <begin position="402"/>
        <end position="423"/>
    </location>
</feature>
<keyword evidence="7 11" id="KW-0594">Phospholipid biosynthesis</keyword>
<comment type="similarity">
    <text evidence="11">Belongs to the phosphatidylserine decarboxylase family. PSD-B subfamily. Eukaryotic type II sub-subfamily.</text>
</comment>
<dbReference type="Pfam" id="PF00168">
    <property type="entry name" value="C2"/>
    <property type="match status" value="2"/>
</dbReference>
<evidence type="ECO:0000256" key="12">
    <source>
        <dbReference type="SAM" id="MobiDB-lite"/>
    </source>
</evidence>
<feature type="region of interest" description="Disordered" evidence="12">
    <location>
        <begin position="742"/>
        <end position="805"/>
    </location>
</feature>
<dbReference type="GO" id="GO:0005795">
    <property type="term" value="C:Golgi stack"/>
    <property type="evidence" value="ECO:0007669"/>
    <property type="project" value="UniProtKB-UniRule"/>
</dbReference>
<keyword evidence="8 11" id="KW-0456">Lyase</keyword>
<feature type="compositionally biased region" description="Basic and acidic residues" evidence="12">
    <location>
        <begin position="534"/>
        <end position="544"/>
    </location>
</feature>
<dbReference type="GO" id="GO:0006646">
    <property type="term" value="P:phosphatidylethanolamine biosynthetic process"/>
    <property type="evidence" value="ECO:0007669"/>
    <property type="project" value="UniProtKB-UniRule"/>
</dbReference>
<evidence type="ECO:0000256" key="5">
    <source>
        <dbReference type="ARBA" id="ARBA00023136"/>
    </source>
</evidence>
<dbReference type="CDD" id="cd04039">
    <property type="entry name" value="C2_PSD"/>
    <property type="match status" value="1"/>
</dbReference>
<feature type="active site" description="Charge relay system; for autoendoproteolytic cleavage activity" evidence="11">
    <location>
        <position position="1562"/>
    </location>
</feature>
<dbReference type="GO" id="GO:0000139">
    <property type="term" value="C:Golgi membrane"/>
    <property type="evidence" value="ECO:0007669"/>
    <property type="project" value="UniProtKB-SubCell"/>
</dbReference>
<comment type="domain">
    <text evidence="11">The C2 domains have an essential, but non-catalytic function. They may facilitate interactions with other proteins and are required for lipid transport function.</text>
</comment>
<keyword evidence="11" id="KW-0967">Endosome</keyword>
<feature type="compositionally biased region" description="Low complexity" evidence="12">
    <location>
        <begin position="558"/>
        <end position="576"/>
    </location>
</feature>
<comment type="pathway">
    <text evidence="1">Lipid metabolism.</text>
</comment>
<dbReference type="SUPFAM" id="SSF49562">
    <property type="entry name" value="C2 domain (Calcium/lipid-binding domain, CaLB)"/>
    <property type="match status" value="2"/>
</dbReference>
<feature type="region of interest" description="Disordered" evidence="12">
    <location>
        <begin position="821"/>
        <end position="896"/>
    </location>
</feature>
<evidence type="ECO:0000259" key="14">
    <source>
        <dbReference type="PROSITE" id="PS50222"/>
    </source>
</evidence>
<feature type="compositionally biased region" description="Pro residues" evidence="12">
    <location>
        <begin position="674"/>
        <end position="683"/>
    </location>
</feature>
<feature type="compositionally biased region" description="Low complexity" evidence="12">
    <location>
        <begin position="849"/>
        <end position="863"/>
    </location>
</feature>
<evidence type="ECO:0000256" key="4">
    <source>
        <dbReference type="ARBA" id="ARBA00023098"/>
    </source>
</evidence>
<dbReference type="PROSITE" id="PS50004">
    <property type="entry name" value="C2"/>
    <property type="match status" value="2"/>
</dbReference>
<dbReference type="InterPro" id="IPR003817">
    <property type="entry name" value="PS_Dcarbxylase"/>
</dbReference>
<dbReference type="SMART" id="SM00239">
    <property type="entry name" value="C2"/>
    <property type="match status" value="2"/>
</dbReference>
<evidence type="ECO:0000256" key="8">
    <source>
        <dbReference type="ARBA" id="ARBA00023239"/>
    </source>
</evidence>
<feature type="compositionally biased region" description="Polar residues" evidence="12">
    <location>
        <begin position="492"/>
        <end position="503"/>
    </location>
</feature>
<dbReference type="InterPro" id="IPR002048">
    <property type="entry name" value="EF_hand_dom"/>
</dbReference>
<comment type="catalytic activity">
    <reaction evidence="11">
        <text>a 1,2-diacyl-sn-glycero-3-phospho-L-serine + H(+) = a 1,2-diacyl-sn-glycero-3-phosphoethanolamine + CO2</text>
        <dbReference type="Rhea" id="RHEA:20828"/>
        <dbReference type="ChEBI" id="CHEBI:15378"/>
        <dbReference type="ChEBI" id="CHEBI:16526"/>
        <dbReference type="ChEBI" id="CHEBI:57262"/>
        <dbReference type="ChEBI" id="CHEBI:64612"/>
        <dbReference type="EC" id="4.1.1.65"/>
    </reaction>
</comment>
<feature type="modified residue" description="Pyruvic acid (Ser); by autocatalysis" evidence="11">
    <location>
        <position position="1707"/>
    </location>
</feature>
<comment type="cofactor">
    <cofactor evidence="11">
        <name>pyruvate</name>
        <dbReference type="ChEBI" id="CHEBI:15361"/>
    </cofactor>
    <text evidence="11">Binds 1 pyruvoyl group covalently per subunit.</text>
</comment>
<feature type="compositionally biased region" description="Basic residues" evidence="12">
    <location>
        <begin position="826"/>
        <end position="848"/>
    </location>
</feature>
<evidence type="ECO:0000256" key="2">
    <source>
        <dbReference type="ARBA" id="ARBA00022516"/>
    </source>
</evidence>
<feature type="site" description="Cleavage (non-hydrolytic); by autocatalysis" evidence="11">
    <location>
        <begin position="1706"/>
        <end position="1707"/>
    </location>
</feature>
<feature type="compositionally biased region" description="Polar residues" evidence="12">
    <location>
        <begin position="614"/>
        <end position="626"/>
    </location>
</feature>
<dbReference type="InterPro" id="IPR018247">
    <property type="entry name" value="EF_Hand_1_Ca_BS"/>
</dbReference>
<dbReference type="Gene3D" id="2.60.40.150">
    <property type="entry name" value="C2 domain"/>
    <property type="match status" value="2"/>
</dbReference>
<dbReference type="Proteomes" id="UP000799118">
    <property type="component" value="Unassembled WGS sequence"/>
</dbReference>
<evidence type="ECO:0000259" key="13">
    <source>
        <dbReference type="PROSITE" id="PS50004"/>
    </source>
</evidence>
<feature type="region of interest" description="Disordered" evidence="12">
    <location>
        <begin position="128"/>
        <end position="151"/>
    </location>
</feature>
<evidence type="ECO:0000256" key="10">
    <source>
        <dbReference type="ARBA" id="ARBA00023317"/>
    </source>
</evidence>
<accession>A0A6A4HL91</accession>
<dbReference type="NCBIfam" id="TIGR00163">
    <property type="entry name" value="PS_decarb"/>
    <property type="match status" value="1"/>
</dbReference>
<feature type="compositionally biased region" description="Low complexity" evidence="12">
    <location>
        <begin position="653"/>
        <end position="662"/>
    </location>
</feature>
<feature type="compositionally biased region" description="Low complexity" evidence="12">
    <location>
        <begin position="507"/>
        <end position="532"/>
    </location>
</feature>
<reference evidence="15" key="1">
    <citation type="journal article" date="2019" name="Environ. Microbiol.">
        <title>Fungal ecological strategies reflected in gene transcription - a case study of two litter decomposers.</title>
        <authorList>
            <person name="Barbi F."/>
            <person name="Kohler A."/>
            <person name="Barry K."/>
            <person name="Baskaran P."/>
            <person name="Daum C."/>
            <person name="Fauchery L."/>
            <person name="Ihrmark K."/>
            <person name="Kuo A."/>
            <person name="LaButti K."/>
            <person name="Lipzen A."/>
            <person name="Morin E."/>
            <person name="Grigoriev I.V."/>
            <person name="Henrissat B."/>
            <person name="Lindahl B."/>
            <person name="Martin F."/>
        </authorList>
    </citation>
    <scope>NUCLEOTIDE SEQUENCE</scope>
    <source>
        <strain evidence="15">JB14</strain>
    </source>
</reference>
<name>A0A6A4HL91_9AGAR</name>
<feature type="compositionally biased region" description="Polar residues" evidence="12">
    <location>
        <begin position="1350"/>
        <end position="1362"/>
    </location>
</feature>
<dbReference type="GO" id="GO:0004609">
    <property type="term" value="F:phosphatidylserine decarboxylase activity"/>
    <property type="evidence" value="ECO:0007669"/>
    <property type="project" value="UniProtKB-UniRule"/>
</dbReference>
<comment type="pathway">
    <text evidence="11">Phospholipid metabolism; phosphatidylethanolamine biosynthesis; phosphatidylethanolamine from CDP-diacylglycerol: step 2/2.</text>
</comment>
<feature type="region of interest" description="Disordered" evidence="12">
    <location>
        <begin position="15"/>
        <end position="76"/>
    </location>
</feature>
<dbReference type="InterPro" id="IPR000008">
    <property type="entry name" value="C2_dom"/>
</dbReference>
<feature type="compositionally biased region" description="Polar residues" evidence="12">
    <location>
        <begin position="137"/>
        <end position="151"/>
    </location>
</feature>
<dbReference type="GO" id="GO:0016540">
    <property type="term" value="P:protein autoprocessing"/>
    <property type="evidence" value="ECO:0007669"/>
    <property type="project" value="UniProtKB-UniRule"/>
</dbReference>
<feature type="compositionally biased region" description="Basic and acidic residues" evidence="12">
    <location>
        <begin position="1138"/>
        <end position="1153"/>
    </location>
</feature>
<dbReference type="UniPathway" id="UPA00558">
    <property type="reaction ID" value="UER00616"/>
</dbReference>
<keyword evidence="2 11" id="KW-0444">Lipid biosynthesis</keyword>
<keyword evidence="6 11" id="KW-0865">Zymogen</keyword>
<keyword evidence="16" id="KW-1185">Reference proteome</keyword>
<feature type="compositionally biased region" description="Low complexity" evidence="12">
    <location>
        <begin position="794"/>
        <end position="805"/>
    </location>
</feature>
<evidence type="ECO:0000256" key="6">
    <source>
        <dbReference type="ARBA" id="ARBA00023145"/>
    </source>
</evidence>
<feature type="compositionally biased region" description="Basic residues" evidence="12">
    <location>
        <begin position="62"/>
        <end position="75"/>
    </location>
</feature>
<feature type="chain" id="PRO_5025745831" description="Phosphatidylserine decarboxylase 2 alpha chain" evidence="11">
    <location>
        <begin position="1707"/>
        <end position="1758"/>
    </location>
</feature>
<dbReference type="PANTHER" id="PTHR10067:SF17">
    <property type="entry name" value="PHOSPHATIDYLSERINE DECARBOXYLASE PROENZYME 2"/>
    <property type="match status" value="1"/>
</dbReference>
<keyword evidence="5 11" id="KW-0472">Membrane</keyword>
<dbReference type="PROSITE" id="PS50222">
    <property type="entry name" value="EF_HAND_2"/>
    <property type="match status" value="1"/>
</dbReference>
<evidence type="ECO:0000313" key="15">
    <source>
        <dbReference type="EMBL" id="KAE9399682.1"/>
    </source>
</evidence>
<organism evidence="15 16">
    <name type="scientific">Gymnopus androsaceus JB14</name>
    <dbReference type="NCBI Taxonomy" id="1447944"/>
    <lineage>
        <taxon>Eukaryota</taxon>
        <taxon>Fungi</taxon>
        <taxon>Dikarya</taxon>
        <taxon>Basidiomycota</taxon>
        <taxon>Agaricomycotina</taxon>
        <taxon>Agaricomycetes</taxon>
        <taxon>Agaricomycetidae</taxon>
        <taxon>Agaricales</taxon>
        <taxon>Marasmiineae</taxon>
        <taxon>Omphalotaceae</taxon>
        <taxon>Gymnopus</taxon>
    </lineage>
</organism>
<feature type="active site" description="Charge relay system; for autoendoproteolytic cleavage activity" evidence="11">
    <location>
        <position position="1620"/>
    </location>
</feature>
<feature type="compositionally biased region" description="Polar residues" evidence="12">
    <location>
        <begin position="687"/>
        <end position="710"/>
    </location>
</feature>
<sequence length="1758" mass="189794">MPLPHKTAKLKNALKSAARLGPVRRQSRTTTTTTATTTTTTTASGFGSGSGKATPSSSKPPVARKPKPNLKRGLRVSRLGVGFGKGSGRNTLFTPIEGEKPWVFLRVQIVGCTDLLAKDRNGFSDPFASISLPPNPTKHTTPVSKRTLNPSFPPAQSTFDFPIYRSLVDRLGVLEVVLWDKDFFGVGLGTSKGGVGVGRKEYLGEVALGLEKWFEANGGRALGWHMRKNNSDGHEGEEGCVFELPLVSTRSNTHARGKVKLRLGFVSGSDSEAERKGNVKETEEEMDFEKVYEELLRSSRPSLVNIPPTEGLGTVRSHRSAPAPPNLDPTSFPDPSSAPATTSDAVDAGTSITNVNVNAVHTTVAGTSNVDGNANAYLVNPDATDGYQDVYSAYNAYSSYPYEDDGGLSSEDEIDDEEDDAEDANVVPDADGRSYQSESESESEYSEVEVEYDSDSESDVQSELESEGEYSDASDSGQSEVGHSDEEEGSGSDVQTPTLSPTATIVPGPSETSPMTTPTASATGTGATSFSALYDHEHEKHEAGKPSSAGPSPDHTTRSASAPSSPTSPAFTSVPTVLERNTTRTRDRTQPPPALNLTPASPVMVAPVPLLLAPSSSQTPSRQATTEAGAPLPSPSRSRFRLTPTRANTAPYSPSSPTRTTPGLGLGSKIIPRIPLPSIPKPRFPTRRNTSTGVPSLSSSAGVGTSTSMLGPPSSSIAGAVSAMPMVYDLTEDVFPLPSPTRLTMPSSPSDMVSGNTTDPGLSASPTKAKKSRFRKSWSGVRVSSKYKERQREASSSSSASTPSMYASGYVADDMHPEAGEITKTTKAKKIKTKKIKVKKIKVPKGKGKAPADPSSLSQPQRQSQKKPTRPRLPNRRTRPSYLLGAPGATANNNSQEGYDGDIVGIVMLEIERAEDLPRLKNMTRTGWDMDPFIVISFGKKVFRTRVIRHSLNPVFDEKLLFHVRRYETGFKVQLTILDWDKLSSNDYIGQVDFGVSELIEAFESGRGGVDPETGLYPLEFDSGSEGAGTTEGSRSVMKEFRLPLKTAKEMPWETKHRPVVTFRAKYQPYAALRQRFWLQYLKQYDTDDTGMLSHLELTSMLDSLGSTLSRGHDKFGKNADEEELTMAEAIQCLETELGRPERERKTVGEDSYLRGGGGGGAGEGDESSVSATPVLMFADKRGKELSLDQLDFSGPPLSAMVNPGMQDEEFEMDRVPAVKGGENGAGVMRPLGLRVGTGVEYNGGADGSGSGSDSFYFSSDAERLNNVNLMEYPASGSGSRSNGEVSSGSASAAGTLPVPLPASASNTVTPTNFRSNSITFAPSPISFSHSYSSTTSSGTSASAPGTHFPPSTSAPSVQPDSTSVVERVINVQTCPLCHRPRLSAKAEVDIVTHLAICASQDWNKVDRIMVGNFVTASQAQRKWYTRIIGKMSSGNYKLGANSANIIVQNRLTGQLEEEKMQVYIRLGIRLLYKGMKSRMEGSRARRLLKSLSIKQGVKYDSPESVRDILPFIQFHKLDMNEVRDPVGSFKTFNQFFYRKLKPDARPVESPSDPYRLVSAADCRFMAFESVNEATKLWIKGREFSVARLLGDAYKAEADRYTGGALAIFRLAPQDYHRFHSPVDGRIGKMSYIAGEYYTVNPQAIRTALDVYGENARKIVPIDSPQFGRVMAVCVGAMMVGTILTTVEEGQFVKRGEEFGYFAFGGSTIVLLFERGVLEWDEDLVINSRAALETLVRVGMGIGTGLRKGHARTPTPGH</sequence>
<comment type="subunit">
    <text evidence="11">Heterodimer of a large membrane-associated beta subunit and a small pyruvoyl-containing alpha subunit.</text>
</comment>
<keyword evidence="4 11" id="KW-0443">Lipid metabolism</keyword>
<feature type="compositionally biased region" description="Low complexity" evidence="12">
    <location>
        <begin position="1276"/>
        <end position="1293"/>
    </location>
</feature>
<dbReference type="PANTHER" id="PTHR10067">
    <property type="entry name" value="PHOSPHATIDYLSERINE DECARBOXYLASE"/>
    <property type="match status" value="1"/>
</dbReference>
<keyword evidence="9 11" id="KW-1208">Phospholipid metabolism</keyword>
<feature type="compositionally biased region" description="Low complexity" evidence="12">
    <location>
        <begin position="29"/>
        <end position="43"/>
    </location>
</feature>
<feature type="region of interest" description="Disordered" evidence="12">
    <location>
        <begin position="1138"/>
        <end position="1169"/>
    </location>
</feature>
<dbReference type="HAMAP" id="MF_00663">
    <property type="entry name" value="PS_decarb_PSD_B_type2"/>
    <property type="match status" value="1"/>
</dbReference>
<keyword evidence="10 11" id="KW-0670">Pyruvate</keyword>
<feature type="active site" description="Charge relay system; for autoendoproteolytic cleavage activity" evidence="11">
    <location>
        <position position="1707"/>
    </location>
</feature>
<feature type="compositionally biased region" description="Polar residues" evidence="12">
    <location>
        <begin position="742"/>
        <end position="766"/>
    </location>
</feature>
<feature type="region of interest" description="Disordered" evidence="12">
    <location>
        <begin position="1273"/>
        <end position="1293"/>
    </location>
</feature>
<comment type="subcellular location">
    <subcellularLocation>
        <location evidence="11">Golgi apparatus membrane</location>
        <topology evidence="11">Peripheral membrane protein</topology>
        <orientation evidence="11">Cytoplasmic side</orientation>
    </subcellularLocation>
    <subcellularLocation>
        <location evidence="11">Endosome membrane</location>
        <topology evidence="11">Peripheral membrane protein</topology>
        <orientation evidence="11">Cytoplasmic side</orientation>
    </subcellularLocation>
</comment>
<comment type="PTM">
    <text evidence="11">Is synthesized initially as an inactive proenzyme. Formation of the active enzyme involves a self-maturation process in which the active site pyruvoyl group is generated from an internal serine residue via an autocatalytic post-translational modification. Two non-identical subunits are generated from the proenzyme in this reaction, and the pyruvate is formed at the N-terminus of the alpha chain, which is derived from the carboxyl end of the proenzyme. The autoendoproteolytic cleavage occurs by a canonical serine protease mechanism, in which the side chain hydroxyl group of the serine supplies its oxygen atom to form the C-terminus of the beta chain, while the remainder of the serine residue undergoes an oxidative deamination to produce ammonia and the pyruvoyl prosthetic group on the alpha chain. During this reaction, the Ser that is part of the protease active site of the proenzyme becomes the pyruvoyl prosthetic group, which constitutes an essential element of the active site of the mature decarboxylase.</text>
</comment>
<feature type="domain" description="C2" evidence="13">
    <location>
        <begin position="84"/>
        <end position="225"/>
    </location>
</feature>
<dbReference type="GO" id="GO:0005509">
    <property type="term" value="F:calcium ion binding"/>
    <property type="evidence" value="ECO:0007669"/>
    <property type="project" value="InterPro"/>
</dbReference>
<proteinExistence type="inferred from homology"/>
<dbReference type="InterPro" id="IPR033179">
    <property type="entry name" value="PSD_type2_pro"/>
</dbReference>
<evidence type="ECO:0000256" key="11">
    <source>
        <dbReference type="HAMAP-Rule" id="MF_03209"/>
    </source>
</evidence>
<dbReference type="EMBL" id="ML769466">
    <property type="protein sequence ID" value="KAE9399682.1"/>
    <property type="molecule type" value="Genomic_DNA"/>
</dbReference>
<gene>
    <name evidence="11" type="primary">PSD2</name>
    <name evidence="15" type="ORF">BT96DRAFT_919989</name>
</gene>
<feature type="region of interest" description="Disordered" evidence="12">
    <location>
        <begin position="1332"/>
        <end position="1362"/>
    </location>
</feature>
<evidence type="ECO:0000313" key="16">
    <source>
        <dbReference type="Proteomes" id="UP000799118"/>
    </source>
</evidence>
<feature type="compositionally biased region" description="Basic residues" evidence="12">
    <location>
        <begin position="864"/>
        <end position="879"/>
    </location>
</feature>
<dbReference type="InterPro" id="IPR035892">
    <property type="entry name" value="C2_domain_sf"/>
</dbReference>
<dbReference type="PROSITE" id="PS00018">
    <property type="entry name" value="EF_HAND_1"/>
    <property type="match status" value="1"/>
</dbReference>
<feature type="chain" id="PRO_5025745830" description="Phosphatidylserine decarboxylase 2 beta chain" evidence="11">
    <location>
        <begin position="1"/>
        <end position="1706"/>
    </location>
</feature>
<feature type="compositionally biased region" description="Low complexity" evidence="12">
    <location>
        <begin position="1332"/>
        <end position="1345"/>
    </location>
</feature>
<evidence type="ECO:0000256" key="3">
    <source>
        <dbReference type="ARBA" id="ARBA00022793"/>
    </source>
</evidence>
<comment type="function">
    <text evidence="11">Catalyzes the formation of phosphatidylethanolamine (PtdEtn) from phosphatidylserine (PtdSer). Plays a central role in phospholipid metabolism and in the interorganelle trafficking of phosphatidylserine.</text>
</comment>
<dbReference type="InterPro" id="IPR033177">
    <property type="entry name" value="PSD-B"/>
</dbReference>
<protein>
    <recommendedName>
        <fullName evidence="11">Phosphatidylserine decarboxylase proenzyme 2</fullName>
        <ecNumber evidence="11">4.1.1.65</ecNumber>
    </recommendedName>
    <component>
        <recommendedName>
            <fullName evidence="11">Phosphatidylserine decarboxylase 2 beta chain</fullName>
        </recommendedName>
    </component>
    <component>
        <recommendedName>
            <fullName evidence="11">Phosphatidylserine decarboxylase 2 alpha chain</fullName>
        </recommendedName>
    </component>
</protein>